<protein>
    <submittedName>
        <fullName evidence="4">N-acetyltransferase</fullName>
    </submittedName>
</protein>
<dbReference type="PANTHER" id="PTHR43072">
    <property type="entry name" value="N-ACETYLTRANSFERASE"/>
    <property type="match status" value="1"/>
</dbReference>
<name>A0ABX7QT03_9GAMM</name>
<dbReference type="InterPro" id="IPR016181">
    <property type="entry name" value="Acyl_CoA_acyltransferase"/>
</dbReference>
<dbReference type="PANTHER" id="PTHR43072:SF23">
    <property type="entry name" value="UPF0039 PROTEIN C11D3.02C"/>
    <property type="match status" value="1"/>
</dbReference>
<dbReference type="PROSITE" id="PS51186">
    <property type="entry name" value="GNAT"/>
    <property type="match status" value="1"/>
</dbReference>
<evidence type="ECO:0000313" key="4">
    <source>
        <dbReference type="EMBL" id="QSX34554.1"/>
    </source>
</evidence>
<dbReference type="Proteomes" id="UP000662770">
    <property type="component" value="Chromosome"/>
</dbReference>
<accession>A0ABX7QT03</accession>
<reference evidence="4 5" key="1">
    <citation type="submission" date="2021-03" db="EMBL/GenBank/DDBJ databases">
        <title>Novel species identification of genus Shewanella.</title>
        <authorList>
            <person name="Liu G."/>
            <person name="Zhang Q."/>
        </authorList>
    </citation>
    <scope>NUCLEOTIDE SEQUENCE [LARGE SCALE GENOMIC DNA]</scope>
    <source>
        <strain evidence="4 5">FJAT-51800</strain>
    </source>
</reference>
<dbReference type="SUPFAM" id="SSF55729">
    <property type="entry name" value="Acyl-CoA N-acyltransferases (Nat)"/>
    <property type="match status" value="1"/>
</dbReference>
<organism evidence="4 5">
    <name type="scientific">Shewanella avicenniae</name>
    <dbReference type="NCBI Taxonomy" id="2814294"/>
    <lineage>
        <taxon>Bacteria</taxon>
        <taxon>Pseudomonadati</taxon>
        <taxon>Pseudomonadota</taxon>
        <taxon>Gammaproteobacteria</taxon>
        <taxon>Alteromonadales</taxon>
        <taxon>Shewanellaceae</taxon>
        <taxon>Shewanella</taxon>
    </lineage>
</organism>
<dbReference type="RefSeq" id="WP_207355754.1">
    <property type="nucleotide sequence ID" value="NZ_CP071503.1"/>
</dbReference>
<dbReference type="CDD" id="cd04301">
    <property type="entry name" value="NAT_SF"/>
    <property type="match status" value="1"/>
</dbReference>
<evidence type="ECO:0000313" key="5">
    <source>
        <dbReference type="Proteomes" id="UP000662770"/>
    </source>
</evidence>
<evidence type="ECO:0000256" key="1">
    <source>
        <dbReference type="ARBA" id="ARBA00022679"/>
    </source>
</evidence>
<dbReference type="InterPro" id="IPR000182">
    <property type="entry name" value="GNAT_dom"/>
</dbReference>
<evidence type="ECO:0000256" key="2">
    <source>
        <dbReference type="ARBA" id="ARBA00023315"/>
    </source>
</evidence>
<keyword evidence="5" id="KW-1185">Reference proteome</keyword>
<sequence>MINIREFHPQDYSQVQQIYQEGIDFGFATFQTEVKSWDEWDNSMISVCRLVAELNGCIVGWAALSPVSSRPVYRGVAEVSIYVAAEARGQGVGHALLKNLVSQSEALGFWTLQSGIFPENQASIALHRRNGFRILGVRKKLGQLNGEWRDVVFMERRSAVTGL</sequence>
<dbReference type="Gene3D" id="3.40.630.30">
    <property type="match status" value="1"/>
</dbReference>
<keyword evidence="1" id="KW-0808">Transferase</keyword>
<proteinExistence type="predicted"/>
<dbReference type="EMBL" id="CP071503">
    <property type="protein sequence ID" value="QSX34554.1"/>
    <property type="molecule type" value="Genomic_DNA"/>
</dbReference>
<gene>
    <name evidence="4" type="ORF">JYB87_04705</name>
</gene>
<keyword evidence="2" id="KW-0012">Acyltransferase</keyword>
<evidence type="ECO:0000259" key="3">
    <source>
        <dbReference type="PROSITE" id="PS51186"/>
    </source>
</evidence>
<feature type="domain" description="N-acetyltransferase" evidence="3">
    <location>
        <begin position="2"/>
        <end position="155"/>
    </location>
</feature>
<dbReference type="Pfam" id="PF00583">
    <property type="entry name" value="Acetyltransf_1"/>
    <property type="match status" value="1"/>
</dbReference>